<name>A0A1G5SDQ1_9PROT</name>
<keyword evidence="2" id="KW-1185">Reference proteome</keyword>
<dbReference type="EMBL" id="FMWO01000044">
    <property type="protein sequence ID" value="SCZ85315.1"/>
    <property type="molecule type" value="Genomic_DNA"/>
</dbReference>
<gene>
    <name evidence="1" type="ORF">NSMM_370094</name>
</gene>
<accession>A0A1G5SDQ1</accession>
<reference evidence="1 2" key="1">
    <citation type="submission" date="2016-10" db="EMBL/GenBank/DDBJ databases">
        <authorList>
            <person name="de Groot N.N."/>
        </authorList>
    </citation>
    <scope>NUCLEOTIDE SEQUENCE [LARGE SCALE GENOMIC DNA]</scope>
    <source>
        <strain evidence="1">1</strain>
    </source>
</reference>
<dbReference type="STRING" id="51642.NSMM_370094"/>
<proteinExistence type="predicted"/>
<dbReference type="RefSeq" id="WP_090285479.1">
    <property type="nucleotide sequence ID" value="NZ_FMWO01000044.1"/>
</dbReference>
<dbReference type="AlphaFoldDB" id="A0A1G5SDQ1"/>
<evidence type="ECO:0000313" key="2">
    <source>
        <dbReference type="Proteomes" id="UP000198729"/>
    </source>
</evidence>
<evidence type="ECO:0000313" key="1">
    <source>
        <dbReference type="EMBL" id="SCZ85315.1"/>
    </source>
</evidence>
<dbReference type="Proteomes" id="UP000198729">
    <property type="component" value="Unassembled WGS sequence"/>
</dbReference>
<organism evidence="1 2">
    <name type="scientific">Nitrosomonas mobilis</name>
    <dbReference type="NCBI Taxonomy" id="51642"/>
    <lineage>
        <taxon>Bacteria</taxon>
        <taxon>Pseudomonadati</taxon>
        <taxon>Pseudomonadota</taxon>
        <taxon>Betaproteobacteria</taxon>
        <taxon>Nitrosomonadales</taxon>
        <taxon>Nitrosomonadaceae</taxon>
        <taxon>Nitrosomonas</taxon>
    </lineage>
</organism>
<protein>
    <submittedName>
        <fullName evidence="1">Transposase</fullName>
    </submittedName>
</protein>
<sequence>MQGTYHTIQSKHLPRYLAEFEYLFNQRFTLDAIVTRLVHASVRTPPPPGRLLRLVETSW</sequence>